<dbReference type="InterPro" id="IPR003959">
    <property type="entry name" value="ATPase_AAA_core"/>
</dbReference>
<dbReference type="PANTHER" id="PTHR43581:SF4">
    <property type="entry name" value="ATP_GTP PHOSPHATASE"/>
    <property type="match status" value="1"/>
</dbReference>
<comment type="caution">
    <text evidence="2">The sequence shown here is derived from an EMBL/GenBank/DDBJ whole genome shotgun (WGS) entry which is preliminary data.</text>
</comment>
<proteinExistence type="predicted"/>
<evidence type="ECO:0000313" key="3">
    <source>
        <dbReference type="Proteomes" id="UP000480039"/>
    </source>
</evidence>
<evidence type="ECO:0000259" key="1">
    <source>
        <dbReference type="Pfam" id="PF13304"/>
    </source>
</evidence>
<dbReference type="Gene3D" id="3.40.50.300">
    <property type="entry name" value="P-loop containing nucleotide triphosphate hydrolases"/>
    <property type="match status" value="1"/>
</dbReference>
<dbReference type="Proteomes" id="UP000480039">
    <property type="component" value="Unassembled WGS sequence"/>
</dbReference>
<dbReference type="Pfam" id="PF13304">
    <property type="entry name" value="AAA_21"/>
    <property type="match status" value="1"/>
</dbReference>
<evidence type="ECO:0000313" key="2">
    <source>
        <dbReference type="EMBL" id="NFJ09508.1"/>
    </source>
</evidence>
<feature type="domain" description="ATPase AAA-type core" evidence="1">
    <location>
        <begin position="311"/>
        <end position="384"/>
    </location>
</feature>
<reference evidence="2 3" key="1">
    <citation type="submission" date="2019-04" db="EMBL/GenBank/DDBJ databases">
        <title>Genome sequencing of Clostridium botulinum Groups I-IV and Clostridium butyricum.</title>
        <authorList>
            <person name="Brunt J."/>
            <person name="Van Vliet A.H.M."/>
            <person name="Stringer S.C."/>
            <person name="Carter A.T."/>
            <person name="Peck M.W."/>
        </authorList>
    </citation>
    <scope>NUCLEOTIDE SEQUENCE [LARGE SCALE GENOMIC DNA]</scope>
    <source>
        <strain evidence="2 3">Colworth BL30</strain>
    </source>
</reference>
<dbReference type="SUPFAM" id="SSF52540">
    <property type="entry name" value="P-loop containing nucleoside triphosphate hydrolases"/>
    <property type="match status" value="1"/>
</dbReference>
<dbReference type="GO" id="GO:0005524">
    <property type="term" value="F:ATP binding"/>
    <property type="evidence" value="ECO:0007669"/>
    <property type="project" value="InterPro"/>
</dbReference>
<sequence>MEISIKKNDKFRITKFIIDEIKIISTGKFEDTSKIYTSVVIGENGVGKSILLSKVENIFNHIYKIINMERLPYMRNTISYELEYKLDGNIYKALYSNNEIEFYIDDIKIKDKSLFKIPNKVLCCSFQMNDKFTFRKENNKEIIKYLGIKTTPTMTNTSSISKKICNNILDCINNFEKTESLIKCFDFLNLEKEILITYKLKQIQRFFEHEITIDTIVDKIENGMWKNRKSAAFGKGILEEIRNDKEMLSRLVRQIYIFMKERRKGNEMRLRFKLGERYSYFKEYIDLEALEILIKLDIISNPNIKVQKQGYYDLERGSSGELHILFLLTNILSNLEENSLILIDEPEISLHPSWQIKIIGLIRNILEEVNKSCHIMIATHSHFTVSDLQPSNSSLHILKTDKYTGNLICEEVTSNTYGWSAENILLNVFGVPSNRNYYLIQKIDKLLSDVSNGNIKSVINEKNELQSIASNLLDSDPLKVIIYKMIKRAEKDYKQDNEYTNPI</sequence>
<dbReference type="InterPro" id="IPR027417">
    <property type="entry name" value="P-loop_NTPase"/>
</dbReference>
<protein>
    <recommendedName>
        <fullName evidence="1">ATPase AAA-type core domain-containing protein</fullName>
    </recommendedName>
</protein>
<name>A0A846J694_CLOBO</name>
<dbReference type="EMBL" id="SWQE01000007">
    <property type="protein sequence ID" value="NFJ09508.1"/>
    <property type="molecule type" value="Genomic_DNA"/>
</dbReference>
<gene>
    <name evidence="2" type="ORF">FC871_13700</name>
</gene>
<dbReference type="PANTHER" id="PTHR43581">
    <property type="entry name" value="ATP/GTP PHOSPHATASE"/>
    <property type="match status" value="1"/>
</dbReference>
<dbReference type="GO" id="GO:0016887">
    <property type="term" value="F:ATP hydrolysis activity"/>
    <property type="evidence" value="ECO:0007669"/>
    <property type="project" value="InterPro"/>
</dbReference>
<organism evidence="2 3">
    <name type="scientific">Clostridium botulinum</name>
    <dbReference type="NCBI Taxonomy" id="1491"/>
    <lineage>
        <taxon>Bacteria</taxon>
        <taxon>Bacillati</taxon>
        <taxon>Bacillota</taxon>
        <taxon>Clostridia</taxon>
        <taxon>Eubacteriales</taxon>
        <taxon>Clostridiaceae</taxon>
        <taxon>Clostridium</taxon>
    </lineage>
</organism>
<dbReference type="InterPro" id="IPR051396">
    <property type="entry name" value="Bact_Antivir_Def_Nuclease"/>
</dbReference>
<dbReference type="AlphaFoldDB" id="A0A846J694"/>
<accession>A0A846J694</accession>